<keyword evidence="1" id="KW-0812">Transmembrane</keyword>
<evidence type="ECO:0000313" key="2">
    <source>
        <dbReference type="EMBL" id="RCV92254.1"/>
    </source>
</evidence>
<name>A0A368U5J5_9GAMM</name>
<dbReference type="Proteomes" id="UP000253204">
    <property type="component" value="Unassembled WGS sequence"/>
</dbReference>
<sequence>MSHSHSSKLSAIVLLAASLAGIAIALYAYLIPLTGVTGSLGALVAIFACVALAIMAFLLAVPKSRVAAISLRVVILVGLIGTFFVGLLLHQWWISVAMVVGLTGLILDMTHTSRQTRPTDS</sequence>
<gene>
    <name evidence="2" type="ORF">DU506_09020</name>
</gene>
<keyword evidence="1" id="KW-1133">Transmembrane helix</keyword>
<dbReference type="EMBL" id="QPIJ01000016">
    <property type="protein sequence ID" value="RCV92254.1"/>
    <property type="molecule type" value="Genomic_DNA"/>
</dbReference>
<dbReference type="RefSeq" id="WP_114486604.1">
    <property type="nucleotide sequence ID" value="NZ_CBCSHM010000028.1"/>
</dbReference>
<comment type="caution">
    <text evidence="2">The sequence shown here is derived from an EMBL/GenBank/DDBJ whole genome shotgun (WGS) entry which is preliminary data.</text>
</comment>
<evidence type="ECO:0000256" key="1">
    <source>
        <dbReference type="SAM" id="Phobius"/>
    </source>
</evidence>
<keyword evidence="3" id="KW-1185">Reference proteome</keyword>
<evidence type="ECO:0000313" key="3">
    <source>
        <dbReference type="Proteomes" id="UP000253204"/>
    </source>
</evidence>
<dbReference type="AlphaFoldDB" id="A0A368U5J5"/>
<organism evidence="2 3">
    <name type="scientific">Vreelandella rituensis</name>
    <dbReference type="NCBI Taxonomy" id="2282306"/>
    <lineage>
        <taxon>Bacteria</taxon>
        <taxon>Pseudomonadati</taxon>
        <taxon>Pseudomonadota</taxon>
        <taxon>Gammaproteobacteria</taxon>
        <taxon>Oceanospirillales</taxon>
        <taxon>Halomonadaceae</taxon>
        <taxon>Vreelandella</taxon>
    </lineage>
</organism>
<proteinExistence type="predicted"/>
<keyword evidence="1" id="KW-0472">Membrane</keyword>
<accession>A0A368U5J5</accession>
<feature type="transmembrane region" description="Helical" evidence="1">
    <location>
        <begin position="12"/>
        <end position="30"/>
    </location>
</feature>
<protein>
    <submittedName>
        <fullName evidence="2">Uncharacterized protein</fullName>
    </submittedName>
</protein>
<dbReference type="OrthoDB" id="6168423at2"/>
<feature type="transmembrane region" description="Helical" evidence="1">
    <location>
        <begin position="66"/>
        <end position="86"/>
    </location>
</feature>
<reference evidence="2 3" key="1">
    <citation type="submission" date="2018-07" db="EMBL/GenBank/DDBJ databases">
        <title>Halomonas rutogse sp. nov., isolated from Lake TangqianCo on Tibetan Plateau.</title>
        <authorList>
            <person name="Lu H."/>
            <person name="Xing P."/>
            <person name="Wu Q."/>
        </authorList>
    </citation>
    <scope>NUCLEOTIDE SEQUENCE [LARGE SCALE GENOMIC DNA]</scope>
    <source>
        <strain evidence="2 3">TQ8S</strain>
    </source>
</reference>
<feature type="transmembrane region" description="Helical" evidence="1">
    <location>
        <begin position="36"/>
        <end position="59"/>
    </location>
</feature>